<accession>A0A9W6SJU3</accession>
<organism evidence="2 3">
    <name type="scientific">Actinorhabdospora filicis</name>
    <dbReference type="NCBI Taxonomy" id="1785913"/>
    <lineage>
        <taxon>Bacteria</taxon>
        <taxon>Bacillati</taxon>
        <taxon>Actinomycetota</taxon>
        <taxon>Actinomycetes</taxon>
        <taxon>Micromonosporales</taxon>
        <taxon>Micromonosporaceae</taxon>
        <taxon>Actinorhabdospora</taxon>
    </lineage>
</organism>
<reference evidence="2" key="1">
    <citation type="submission" date="2023-03" db="EMBL/GenBank/DDBJ databases">
        <title>Actinorhabdospora filicis NBRC 111898.</title>
        <authorList>
            <person name="Ichikawa N."/>
            <person name="Sato H."/>
            <person name="Tonouchi N."/>
        </authorList>
    </citation>
    <scope>NUCLEOTIDE SEQUENCE</scope>
    <source>
        <strain evidence="2">NBRC 111898</strain>
    </source>
</reference>
<feature type="compositionally biased region" description="Polar residues" evidence="1">
    <location>
        <begin position="14"/>
        <end position="24"/>
    </location>
</feature>
<comment type="caution">
    <text evidence="2">The sequence shown here is derived from an EMBL/GenBank/DDBJ whole genome shotgun (WGS) entry which is preliminary data.</text>
</comment>
<dbReference type="Proteomes" id="UP001165079">
    <property type="component" value="Unassembled WGS sequence"/>
</dbReference>
<evidence type="ECO:0000313" key="3">
    <source>
        <dbReference type="Proteomes" id="UP001165079"/>
    </source>
</evidence>
<gene>
    <name evidence="2" type="ORF">Afil01_31620</name>
</gene>
<dbReference type="AlphaFoldDB" id="A0A9W6SJU3"/>
<name>A0A9W6SJU3_9ACTN</name>
<feature type="compositionally biased region" description="Basic and acidic residues" evidence="1">
    <location>
        <begin position="1"/>
        <end position="13"/>
    </location>
</feature>
<evidence type="ECO:0000256" key="1">
    <source>
        <dbReference type="SAM" id="MobiDB-lite"/>
    </source>
</evidence>
<proteinExistence type="predicted"/>
<keyword evidence="3" id="KW-1185">Reference proteome</keyword>
<feature type="region of interest" description="Disordered" evidence="1">
    <location>
        <begin position="1"/>
        <end position="29"/>
    </location>
</feature>
<dbReference type="EMBL" id="BSTX01000002">
    <property type="protein sequence ID" value="GLZ78355.1"/>
    <property type="molecule type" value="Genomic_DNA"/>
</dbReference>
<sequence>MKLKYEENDDSRSAKMSGQASCSDTPGWDVEPRDHCNASLGGNLHVAVNLRRYLRVLTALRGLGTWHEAVPAGGDREYSPP</sequence>
<protein>
    <submittedName>
        <fullName evidence="2">Uncharacterized protein</fullName>
    </submittedName>
</protein>
<evidence type="ECO:0000313" key="2">
    <source>
        <dbReference type="EMBL" id="GLZ78355.1"/>
    </source>
</evidence>